<reference evidence="1 2" key="1">
    <citation type="submission" date="2024-03" db="EMBL/GenBank/DDBJ databases">
        <title>Adaptation during the transition from Ophiocordyceps entomopathogen to insect associate is accompanied by gene loss and intensified selection.</title>
        <authorList>
            <person name="Ward C.M."/>
            <person name="Onetto C.A."/>
            <person name="Borneman A.R."/>
        </authorList>
    </citation>
    <scope>NUCLEOTIDE SEQUENCE [LARGE SCALE GENOMIC DNA]</scope>
    <source>
        <strain evidence="1">AWRI1</strain>
        <tissue evidence="1">Single Adult Female</tissue>
    </source>
</reference>
<sequence length="136" mass="15235">MVVASASAVSRKSNLRIQSSRPSVRPSSALTNFYLSPPKRVFRVLCEVGKLDLDPPLRRQARYGPALESVRGLDRVKENIILSAVAARTNTWRCVGVTVKRSAAPFCEKVGYIIVHFNFTVRDWCDDVALLLPYTR</sequence>
<protein>
    <submittedName>
        <fullName evidence="1">Uncharacterized protein</fullName>
    </submittedName>
</protein>
<accession>A0AAN9U1I8</accession>
<dbReference type="EMBL" id="JBBCAQ010000008">
    <property type="protein sequence ID" value="KAK7602438.1"/>
    <property type="molecule type" value="Genomic_DNA"/>
</dbReference>
<comment type="caution">
    <text evidence="1">The sequence shown here is derived from an EMBL/GenBank/DDBJ whole genome shotgun (WGS) entry which is preliminary data.</text>
</comment>
<keyword evidence="2" id="KW-1185">Reference proteome</keyword>
<name>A0AAN9U1I8_9HEMI</name>
<gene>
    <name evidence="1" type="ORF">V9T40_008027</name>
</gene>
<dbReference type="Proteomes" id="UP001367676">
    <property type="component" value="Unassembled WGS sequence"/>
</dbReference>
<evidence type="ECO:0000313" key="1">
    <source>
        <dbReference type="EMBL" id="KAK7602438.1"/>
    </source>
</evidence>
<organism evidence="1 2">
    <name type="scientific">Parthenolecanium corni</name>
    <dbReference type="NCBI Taxonomy" id="536013"/>
    <lineage>
        <taxon>Eukaryota</taxon>
        <taxon>Metazoa</taxon>
        <taxon>Ecdysozoa</taxon>
        <taxon>Arthropoda</taxon>
        <taxon>Hexapoda</taxon>
        <taxon>Insecta</taxon>
        <taxon>Pterygota</taxon>
        <taxon>Neoptera</taxon>
        <taxon>Paraneoptera</taxon>
        <taxon>Hemiptera</taxon>
        <taxon>Sternorrhyncha</taxon>
        <taxon>Coccoidea</taxon>
        <taxon>Coccidae</taxon>
        <taxon>Parthenolecanium</taxon>
    </lineage>
</organism>
<proteinExistence type="predicted"/>
<evidence type="ECO:0000313" key="2">
    <source>
        <dbReference type="Proteomes" id="UP001367676"/>
    </source>
</evidence>
<dbReference type="AlphaFoldDB" id="A0AAN9U1I8"/>